<evidence type="ECO:0000313" key="1">
    <source>
        <dbReference type="EMBL" id="KAL0471790.1"/>
    </source>
</evidence>
<comment type="caution">
    <text evidence="1">The sequence shown here is derived from an EMBL/GenBank/DDBJ whole genome shotgun (WGS) entry which is preliminary data.</text>
</comment>
<dbReference type="Proteomes" id="UP001451303">
    <property type="component" value="Unassembled WGS sequence"/>
</dbReference>
<gene>
    <name evidence="1" type="ORF">QR685DRAFT_520120</name>
</gene>
<sequence length="283" mass="30787">MDRQPFIKCMPMIGQRGVKVRGFTKALPTSLFTTMNLTPFLPWSLLLLVHSVLSAPSRTCHERGINHQDRCEDNALLQLLEPVDKSDTNRKLAESFCSSYFAGPAVVRPFQLPQATSEVTTVTPPPAVSPNPIVKPPKVRLGGHHMYEGDNEDSNESEPDMTTITVTTTVTGTVTRTITPATTVTNTLAKSMNDNDGTPATMTARASGALPRLSRRRRVVARAPPMMEHCPQAWRGRPEDQIRRACECLVGQGKRTIVLSRAEGSTVVMTAPAPSPDVSAFAG</sequence>
<name>A0ABR3DGI6_NEUIN</name>
<dbReference type="EMBL" id="JAVLET010000003">
    <property type="protein sequence ID" value="KAL0471790.1"/>
    <property type="molecule type" value="Genomic_DNA"/>
</dbReference>
<protein>
    <submittedName>
        <fullName evidence="1">Uncharacterized protein</fullName>
    </submittedName>
</protein>
<accession>A0ABR3DGI6</accession>
<proteinExistence type="predicted"/>
<keyword evidence="2" id="KW-1185">Reference proteome</keyword>
<organism evidence="1 2">
    <name type="scientific">Neurospora intermedia</name>
    <dbReference type="NCBI Taxonomy" id="5142"/>
    <lineage>
        <taxon>Eukaryota</taxon>
        <taxon>Fungi</taxon>
        <taxon>Dikarya</taxon>
        <taxon>Ascomycota</taxon>
        <taxon>Pezizomycotina</taxon>
        <taxon>Sordariomycetes</taxon>
        <taxon>Sordariomycetidae</taxon>
        <taxon>Sordariales</taxon>
        <taxon>Sordariaceae</taxon>
        <taxon>Neurospora</taxon>
    </lineage>
</organism>
<evidence type="ECO:0000313" key="2">
    <source>
        <dbReference type="Proteomes" id="UP001451303"/>
    </source>
</evidence>
<reference evidence="1 2" key="1">
    <citation type="submission" date="2023-09" db="EMBL/GenBank/DDBJ databases">
        <title>Multi-omics analysis of a traditional fermented food reveals byproduct-associated fungal strains for waste-to-food upcycling.</title>
        <authorList>
            <consortium name="Lawrence Berkeley National Laboratory"/>
            <person name="Rekdal V.M."/>
            <person name="Villalobos-Escobedo J.M."/>
            <person name="Rodriguez-Valeron N."/>
            <person name="Garcia M.O."/>
            <person name="Vasquez D.P."/>
            <person name="Damayanti I."/>
            <person name="Sorensen P.M."/>
            <person name="Baidoo E.E."/>
            <person name="De Carvalho A.C."/>
            <person name="Riley R."/>
            <person name="Lipzen A."/>
            <person name="He G."/>
            <person name="Yan M."/>
            <person name="Haridas S."/>
            <person name="Daum C."/>
            <person name="Yoshinaga Y."/>
            <person name="Ng V."/>
            <person name="Grigoriev I.V."/>
            <person name="Munk R."/>
            <person name="Nuraida L."/>
            <person name="Wijaya C.H."/>
            <person name="Morales P.-C."/>
            <person name="Keasling J.D."/>
        </authorList>
    </citation>
    <scope>NUCLEOTIDE SEQUENCE [LARGE SCALE GENOMIC DNA]</scope>
    <source>
        <strain evidence="1 2">FGSC 2613</strain>
    </source>
</reference>